<comment type="caution">
    <text evidence="2">The sequence shown here is derived from an EMBL/GenBank/DDBJ whole genome shotgun (WGS) entry which is preliminary data.</text>
</comment>
<protein>
    <submittedName>
        <fullName evidence="2">Type III effector HopG1</fullName>
    </submittedName>
</protein>
<evidence type="ECO:0000313" key="2">
    <source>
        <dbReference type="EMBL" id="NEH96013.1"/>
    </source>
</evidence>
<reference evidence="2 3" key="1">
    <citation type="submission" date="2019-12" db="EMBL/GenBank/DDBJ databases">
        <title>Rhizobium genotypes associated with high levels of biological nitrogen fixation by grain legumes in a temperate-maritime cropping system.</title>
        <authorList>
            <person name="Maluk M."/>
            <person name="Francesc Ferrando Molina F."/>
            <person name="Lopez Del Egido L."/>
            <person name="Lafos M."/>
            <person name="Langarica-Fuentes A."/>
            <person name="Gebre Yohannes G."/>
            <person name="Young M.W."/>
            <person name="Martin P."/>
            <person name="Gantlett R."/>
            <person name="Kenicer G."/>
            <person name="Hawes C."/>
            <person name="Begg G.S."/>
            <person name="Quilliam R.S."/>
            <person name="Squire G.R."/>
            <person name="Poole P.S."/>
            <person name="Young P.W."/>
            <person name="Iannetta P.M."/>
            <person name="James E.K."/>
        </authorList>
    </citation>
    <scope>NUCLEOTIDE SEQUENCE [LARGE SCALE GENOMIC DNA]</scope>
    <source>
        <strain evidence="2 3">JHI2449</strain>
    </source>
</reference>
<feature type="region of interest" description="Disordered" evidence="1">
    <location>
        <begin position="30"/>
        <end position="76"/>
    </location>
</feature>
<feature type="compositionally biased region" description="Polar residues" evidence="1">
    <location>
        <begin position="515"/>
        <end position="524"/>
    </location>
</feature>
<evidence type="ECO:0000313" key="3">
    <source>
        <dbReference type="Proteomes" id="UP000468864"/>
    </source>
</evidence>
<dbReference type="EMBL" id="WUEP01000054">
    <property type="protein sequence ID" value="NEH96013.1"/>
    <property type="molecule type" value="Genomic_DNA"/>
</dbReference>
<name>A0A6N9ZRA6_9HYPH</name>
<dbReference type="Proteomes" id="UP000468864">
    <property type="component" value="Unassembled WGS sequence"/>
</dbReference>
<gene>
    <name evidence="2" type="ORF">GR206_34305</name>
</gene>
<feature type="region of interest" description="Disordered" evidence="1">
    <location>
        <begin position="511"/>
        <end position="543"/>
    </location>
</feature>
<proteinExistence type="predicted"/>
<sequence>MRIGSRQVKGFSALRIVNRLGQALRTRAARHEAVNSPAALRTLSTAMPPAGKHAQPKTGRAEQRDEGATNSRTQGSSLSARALKYAVYLAAGGYAYIEIVNDFPLSTTSLHDGKKGFTSSERLRTAQARAREFHTRYHTGTAETQRLSKRPLNPIRTCGDRQFVTMIDYRAATSVHIARRVDSAEARRSLALNLNCMRGLLVKDDCVARYGPPQVPKDFDLTKSPIYDEKNKYALTGVFNDQTGAYGYTSRSITHPFINKGAQHVWNTLRSEKGLSPKECVEMLEPLLVDETLGLSDQAQFAAGQTILNFRQVYAAEAHWGHAENVVMKTLIEHGLLSKEETEKLEATLMFEDPRKNKLKRNSSLVGPWLHKLDTRLQEVRWGHDPQFVEDLNHREIADMKNLPIAHIKLNEKGDGFEDCSGLGDSFTCANGVACINHARLMSGQPRLSKKEVIVIVACFNAVYDDTSSIRHTLHEIARGCFVGAGYTVEDADAFYRDVCQKAAKEYYGGRNLSDPLQGNSPNASPAEESGLGDNRAPRGSCDPDIRLFAERSRDRTQGLCL</sequence>
<evidence type="ECO:0000256" key="1">
    <source>
        <dbReference type="SAM" id="MobiDB-lite"/>
    </source>
</evidence>
<dbReference type="AlphaFoldDB" id="A0A6N9ZRA6"/>
<organism evidence="2 3">
    <name type="scientific">Rhizobium laguerreae</name>
    <dbReference type="NCBI Taxonomy" id="1076926"/>
    <lineage>
        <taxon>Bacteria</taxon>
        <taxon>Pseudomonadati</taxon>
        <taxon>Pseudomonadota</taxon>
        <taxon>Alphaproteobacteria</taxon>
        <taxon>Hyphomicrobiales</taxon>
        <taxon>Rhizobiaceae</taxon>
        <taxon>Rhizobium/Agrobacterium group</taxon>
        <taxon>Rhizobium</taxon>
    </lineage>
</organism>
<accession>A0A6N9ZRA6</accession>
<dbReference type="NCBIfam" id="NF041402">
    <property type="entry name" value="XopAG"/>
    <property type="match status" value="1"/>
</dbReference>
<dbReference type="RefSeq" id="WP_163883668.1">
    <property type="nucleotide sequence ID" value="NZ_WUEP01000054.1"/>
</dbReference>